<keyword evidence="3 5" id="KW-0520">NAD</keyword>
<dbReference type="AlphaFoldDB" id="A0A2P8FXI7"/>
<dbReference type="GO" id="GO:0003950">
    <property type="term" value="F:NAD+ poly-ADP-ribosyltransferase activity"/>
    <property type="evidence" value="ECO:0007669"/>
    <property type="project" value="InterPro"/>
</dbReference>
<dbReference type="Gene3D" id="1.10.10.970">
    <property type="entry name" value="RNA 2'-phosphotransferase, Tpt1/KptA family, N-terminal domain"/>
    <property type="match status" value="1"/>
</dbReference>
<comment type="caution">
    <text evidence="6">The sequence shown here is derived from an EMBL/GenBank/DDBJ whole genome shotgun (WGS) entry which is preliminary data.</text>
</comment>
<evidence type="ECO:0000256" key="1">
    <source>
        <dbReference type="ARBA" id="ARBA00009836"/>
    </source>
</evidence>
<gene>
    <name evidence="5" type="primary">kptA</name>
    <name evidence="6" type="ORF">CLV42_111133</name>
</gene>
<proteinExistence type="inferred from homology"/>
<accession>A0A2P8FXI7</accession>
<dbReference type="InterPro" id="IPR002745">
    <property type="entry name" value="Ptrans_KptA/Tpt1"/>
</dbReference>
<evidence type="ECO:0000313" key="6">
    <source>
        <dbReference type="EMBL" id="PSL26421.1"/>
    </source>
</evidence>
<protein>
    <recommendedName>
        <fullName evidence="5">Probable RNA 2'-phosphotransferase</fullName>
        <ecNumber evidence="5">2.7.1.-</ecNumber>
    </recommendedName>
</protein>
<dbReference type="InterPro" id="IPR042081">
    <property type="entry name" value="RNA_2'-PTrans_C"/>
</dbReference>
<evidence type="ECO:0000256" key="4">
    <source>
        <dbReference type="ARBA" id="ARBA00025212"/>
    </source>
</evidence>
<evidence type="ECO:0000256" key="3">
    <source>
        <dbReference type="ARBA" id="ARBA00023027"/>
    </source>
</evidence>
<dbReference type="PANTHER" id="PTHR12684:SF2">
    <property type="entry name" value="TRNA 2'-PHOSPHOTRANSFERASE 1"/>
    <property type="match status" value="1"/>
</dbReference>
<name>A0A2P8FXI7_9BACT</name>
<comment type="similarity">
    <text evidence="1 5">Belongs to the KptA/TPT1 family.</text>
</comment>
<dbReference type="Pfam" id="PF01885">
    <property type="entry name" value="PTS_2-RNA"/>
    <property type="match status" value="1"/>
</dbReference>
<dbReference type="GO" id="GO:0000215">
    <property type="term" value="F:tRNA 2'-phosphotransferase activity"/>
    <property type="evidence" value="ECO:0007669"/>
    <property type="project" value="TreeGrafter"/>
</dbReference>
<dbReference type="EC" id="2.7.1.-" evidence="5"/>
<dbReference type="Gene3D" id="3.20.170.30">
    <property type="match status" value="1"/>
</dbReference>
<evidence type="ECO:0000256" key="2">
    <source>
        <dbReference type="ARBA" id="ARBA00022679"/>
    </source>
</evidence>
<evidence type="ECO:0000256" key="5">
    <source>
        <dbReference type="HAMAP-Rule" id="MF_00299"/>
    </source>
</evidence>
<evidence type="ECO:0000313" key="7">
    <source>
        <dbReference type="Proteomes" id="UP000240978"/>
    </source>
</evidence>
<sequence length="410" mass="47230">MGLQSLKEYGFGIKIRFQRISQSHNGWISFFRVIAYIANCQNVFIFVLYFNEEHSCYCNIMKTLTGYELSQFLSLILRHKPETINIALDAYGYAKIDEITQNAKNIDLVITEDAIRNVVLYSDKKRFKVTGNSIKAIQGHSFEVNIDEQSQKPPDILYHGIRFKLKETVTQQGLLGTTGKLIPLYPNYYSAFIVENTNKKGPVVFEINAGEMYNDGYEFYLTDNNVWQTKTVPVKYMVIKSLNEIDRLKKIIITISSFFTKITNADIVLDPGFNRDPSIYVENCYLCNSKRALYWFYDGRLICNELTYERPAKSHRLLGRKTGFEQIQNEKEIILRSAFEIEIREDAELQISKNSLSHGIGIRFHCPHCNELNMAANGKKTGEEINCIVCNTPIFKIDKLTEIHQVAVPL</sequence>
<dbReference type="Proteomes" id="UP000240978">
    <property type="component" value="Unassembled WGS sequence"/>
</dbReference>
<dbReference type="GO" id="GO:0006388">
    <property type="term" value="P:tRNA splicing, via endonucleolytic cleavage and ligation"/>
    <property type="evidence" value="ECO:0007669"/>
    <property type="project" value="UniProtKB-UniRule"/>
</dbReference>
<dbReference type="HAMAP" id="MF_00299">
    <property type="entry name" value="KptA"/>
    <property type="match status" value="1"/>
</dbReference>
<comment type="function">
    <text evidence="4 5">Removes the 2'-phosphate from RNA via an intermediate in which the phosphate is ADP-ribosylated by NAD followed by a presumed transesterification to release the RNA and generate ADP-ribose 1''-2''-cyclic phosphate (APPR&gt;P). May function as an ADP-ribosylase.</text>
</comment>
<dbReference type="OrthoDB" id="4537997at2"/>
<organism evidence="6 7">
    <name type="scientific">Chitinophaga ginsengisoli</name>
    <dbReference type="NCBI Taxonomy" id="363837"/>
    <lineage>
        <taxon>Bacteria</taxon>
        <taxon>Pseudomonadati</taxon>
        <taxon>Bacteroidota</taxon>
        <taxon>Chitinophagia</taxon>
        <taxon>Chitinophagales</taxon>
        <taxon>Chitinophagaceae</taxon>
        <taxon>Chitinophaga</taxon>
    </lineage>
</organism>
<dbReference type="InterPro" id="IPR022928">
    <property type="entry name" value="RNA_2'-PTrans_KptA"/>
</dbReference>
<dbReference type="InterPro" id="IPR042080">
    <property type="entry name" value="RNA_2'-PTrans_N"/>
</dbReference>
<dbReference type="PANTHER" id="PTHR12684">
    <property type="entry name" value="PUTATIVE PHOSPHOTRANSFERASE"/>
    <property type="match status" value="1"/>
</dbReference>
<dbReference type="EMBL" id="PYGK01000011">
    <property type="protein sequence ID" value="PSL26421.1"/>
    <property type="molecule type" value="Genomic_DNA"/>
</dbReference>
<keyword evidence="2 5" id="KW-0808">Transferase</keyword>
<keyword evidence="7" id="KW-1185">Reference proteome</keyword>
<reference evidence="6 7" key="1">
    <citation type="submission" date="2018-03" db="EMBL/GenBank/DDBJ databases">
        <title>Genomic Encyclopedia of Archaeal and Bacterial Type Strains, Phase II (KMG-II): from individual species to whole genera.</title>
        <authorList>
            <person name="Goeker M."/>
        </authorList>
    </citation>
    <scope>NUCLEOTIDE SEQUENCE [LARGE SCALE GENOMIC DNA]</scope>
    <source>
        <strain evidence="6 7">DSM 18107</strain>
    </source>
</reference>
<dbReference type="SUPFAM" id="SSF56399">
    <property type="entry name" value="ADP-ribosylation"/>
    <property type="match status" value="1"/>
</dbReference>